<keyword evidence="3 12" id="KW-0507">mRNA processing</keyword>
<dbReference type="PANTHER" id="PTHR23338">
    <property type="entry name" value="SMALL NUCLEAR RIBONUCLEOPROTEIN SM"/>
    <property type="match status" value="1"/>
</dbReference>
<dbReference type="GO" id="GO:0000398">
    <property type="term" value="P:mRNA splicing, via spliceosome"/>
    <property type="evidence" value="ECO:0007669"/>
    <property type="project" value="Ensembl"/>
</dbReference>
<evidence type="ECO:0000256" key="7">
    <source>
        <dbReference type="ARBA" id="ARBA00023242"/>
    </source>
</evidence>
<evidence type="ECO:0000256" key="8">
    <source>
        <dbReference type="ARBA" id="ARBA00023274"/>
    </source>
</evidence>
<dbReference type="Gene3D" id="2.30.30.100">
    <property type="match status" value="1"/>
</dbReference>
<dbReference type="SUPFAM" id="SSF50182">
    <property type="entry name" value="Sm-like ribonucleoproteins"/>
    <property type="match status" value="1"/>
</dbReference>
<feature type="compositionally biased region" description="Gly residues" evidence="13">
    <location>
        <begin position="101"/>
        <end position="110"/>
    </location>
</feature>
<accession>A0A8C9BDR7</accession>
<proteinExistence type="inferred from homology"/>
<dbReference type="AlphaFoldDB" id="A0A8C9BDR7"/>
<dbReference type="FunFam" id="2.30.30.100:FF:000005">
    <property type="entry name" value="U6 snRNA-associated Sm-like protein LSm4"/>
    <property type="match status" value="1"/>
</dbReference>
<dbReference type="InterPro" id="IPR010920">
    <property type="entry name" value="LSM_dom_sf"/>
</dbReference>
<dbReference type="PROSITE" id="PS52002">
    <property type="entry name" value="SM"/>
    <property type="match status" value="1"/>
</dbReference>
<evidence type="ECO:0000256" key="10">
    <source>
        <dbReference type="ARBA" id="ARBA00063389"/>
    </source>
</evidence>
<reference evidence="15" key="2">
    <citation type="submission" date="2025-08" db="UniProtKB">
        <authorList>
            <consortium name="Ensembl"/>
        </authorList>
    </citation>
    <scope>IDENTIFICATION</scope>
</reference>
<evidence type="ECO:0000313" key="16">
    <source>
        <dbReference type="Proteomes" id="UP000694554"/>
    </source>
</evidence>
<evidence type="ECO:0000256" key="13">
    <source>
        <dbReference type="SAM" id="MobiDB-lite"/>
    </source>
</evidence>
<dbReference type="GO" id="GO:0005829">
    <property type="term" value="C:cytosol"/>
    <property type="evidence" value="ECO:0007669"/>
    <property type="project" value="Ensembl"/>
</dbReference>
<comment type="subunit">
    <text evidence="12">LSm subunits form a heteromer with a doughnut shape.</text>
</comment>
<dbReference type="GO" id="GO:0042731">
    <property type="term" value="F:PH domain binding"/>
    <property type="evidence" value="ECO:0007669"/>
    <property type="project" value="Ensembl"/>
</dbReference>
<evidence type="ECO:0000256" key="2">
    <source>
        <dbReference type="ARBA" id="ARBA00006850"/>
    </source>
</evidence>
<dbReference type="GeneTree" id="ENSGT00610000086173"/>
<sequence>MLHLWLLKTAQNHPLLVELKNGEAYNGHLVSCDNWMNTNLREVICKSRDRDNFWLMPECYIRSSTIKYLRIPNEIIDTVKEEVAAKGRGRGGLQQKRQKGHGTGGAGRGGIPRTSRDQPERRPGREAGKQ</sequence>
<evidence type="ECO:0000256" key="3">
    <source>
        <dbReference type="ARBA" id="ARBA00022664"/>
    </source>
</evidence>
<dbReference type="GO" id="GO:0000956">
    <property type="term" value="P:nuclear-transcribed mRNA catabolic process"/>
    <property type="evidence" value="ECO:0007669"/>
    <property type="project" value="UniProtKB-UniRule"/>
</dbReference>
<dbReference type="SMART" id="SM00651">
    <property type="entry name" value="Sm"/>
    <property type="match status" value="1"/>
</dbReference>
<comment type="function">
    <text evidence="9">Plays a role in pre-mRNA splicing as component of the U4/U6-U5 tri-snRNP complex that is involved in spliceosome assembly, and as component of the precatalytic spliceosome (spliceosome B complex). The heptameric LSM2-8 complex binds specifically to the 3'-terminal U-tract of U6 snRNA.</text>
</comment>
<dbReference type="InterPro" id="IPR034101">
    <property type="entry name" value="Lsm4"/>
</dbReference>
<dbReference type="GO" id="GO:0016020">
    <property type="term" value="C:membrane"/>
    <property type="evidence" value="ECO:0007669"/>
    <property type="project" value="Ensembl"/>
</dbReference>
<evidence type="ECO:0000256" key="11">
    <source>
        <dbReference type="ARBA" id="ARBA00067757"/>
    </source>
</evidence>
<evidence type="ECO:0000259" key="14">
    <source>
        <dbReference type="PROSITE" id="PS52002"/>
    </source>
</evidence>
<comment type="subunit">
    <text evidence="10">Component of the precatalytic spliceosome (spliceosome B complex). Component of the U4/U6-U5 tri-snRNP complex, a building block of the precatalytic spliceosome (spliceosome B complex). The U4/U6-U5 tri-snRNP complex is composed of the U4, U6 and U5 snRNAs and at least PRPF3, PRPF4, PRPF6, PRPF8, PRPF31, SNRNP200, TXNL4A, SNRNP40, SNRPB, SNRPD1, SNRPD2, SNRPD3, SNRPE, SNRPF, SNRPG, DDX23, CD2BP2, PPIH, SNU13, EFTUD2, SART1 and USP39, plus LSM2, LSM3, LSM4, LSM5, LSM6, LSM7 and LSM8. LSM2, LSM3, LSM4, LSM5, LSM6, LSM7 and LSM8 form a heptameric, ring-shaped subcomplex (the LSM2-8 complex) that is part of the U4/U6-U5 tri-snRNP complex and the precatalytic spliceosome.</text>
</comment>
<gene>
    <name evidence="12 15" type="primary">LSM4</name>
</gene>
<dbReference type="GO" id="GO:0071005">
    <property type="term" value="C:U2-type precatalytic spliceosome"/>
    <property type="evidence" value="ECO:0007669"/>
    <property type="project" value="Ensembl"/>
</dbReference>
<name>A0A8C9BDR7_PHOSS</name>
<evidence type="ECO:0000256" key="5">
    <source>
        <dbReference type="ARBA" id="ARBA00022884"/>
    </source>
</evidence>
<dbReference type="Pfam" id="PF01423">
    <property type="entry name" value="LSM"/>
    <property type="match status" value="1"/>
</dbReference>
<comment type="subcellular location">
    <subcellularLocation>
        <location evidence="1 12">Nucleus</location>
    </subcellularLocation>
</comment>
<dbReference type="InterPro" id="IPR047575">
    <property type="entry name" value="Sm"/>
</dbReference>
<evidence type="ECO:0000256" key="4">
    <source>
        <dbReference type="ARBA" id="ARBA00022728"/>
    </source>
</evidence>
<keyword evidence="4 12" id="KW-0747">Spliceosome</keyword>
<feature type="region of interest" description="Disordered" evidence="13">
    <location>
        <begin position="85"/>
        <end position="130"/>
    </location>
</feature>
<reference evidence="15" key="1">
    <citation type="submission" date="2019-08" db="EMBL/GenBank/DDBJ databases">
        <title>Phocoena sinus (Vaquita) genome, mPhoSin1, primary haplotype.</title>
        <authorList>
            <person name="Morin P."/>
            <person name="Mountcastle J."/>
            <person name="Fungtammasan C."/>
            <person name="Rhie A."/>
            <person name="Rojas-Bracho L."/>
            <person name="Smith C.R."/>
            <person name="Taylor B.L."/>
            <person name="Gulland F.M.D."/>
            <person name="Musser W."/>
            <person name="Houck M."/>
            <person name="Haase B."/>
            <person name="Paez S."/>
            <person name="Howe K."/>
            <person name="Torrance J."/>
            <person name="Formenti G."/>
            <person name="Phillippy A."/>
            <person name="Ryder O."/>
            <person name="Jarvis E.D."/>
            <person name="Fedrigo O."/>
        </authorList>
    </citation>
    <scope>NUCLEOTIDE SEQUENCE [LARGE SCALE GENOMIC DNA]</scope>
</reference>
<comment type="similarity">
    <text evidence="2 12">Belongs to the snRNP Sm proteins family.</text>
</comment>
<organism evidence="15 16">
    <name type="scientific">Phocoena sinus</name>
    <name type="common">Vaquita</name>
    <dbReference type="NCBI Taxonomy" id="42100"/>
    <lineage>
        <taxon>Eukaryota</taxon>
        <taxon>Metazoa</taxon>
        <taxon>Chordata</taxon>
        <taxon>Craniata</taxon>
        <taxon>Vertebrata</taxon>
        <taxon>Euteleostomi</taxon>
        <taxon>Mammalia</taxon>
        <taxon>Eutheria</taxon>
        <taxon>Laurasiatheria</taxon>
        <taxon>Artiodactyla</taxon>
        <taxon>Whippomorpha</taxon>
        <taxon>Cetacea</taxon>
        <taxon>Odontoceti</taxon>
        <taxon>Phocoenidae</taxon>
        <taxon>Phocoena</taxon>
    </lineage>
</organism>
<evidence type="ECO:0000256" key="9">
    <source>
        <dbReference type="ARBA" id="ARBA00056431"/>
    </source>
</evidence>
<keyword evidence="8 12" id="KW-0687">Ribonucleoprotein</keyword>
<dbReference type="Ensembl" id="ENSPSNT00000008719.1">
    <property type="protein sequence ID" value="ENSPSNP00000007687.1"/>
    <property type="gene ID" value="ENSPSNG00000005672.1"/>
</dbReference>
<comment type="function">
    <text evidence="12">Binds specifically to the 3'-terminal U-tract of U6 snRNA.</text>
</comment>
<feature type="domain" description="Sm" evidence="14">
    <location>
        <begin position="2"/>
        <end position="75"/>
    </location>
</feature>
<keyword evidence="6 12" id="KW-0508">mRNA splicing</keyword>
<feature type="compositionally biased region" description="Basic and acidic residues" evidence="13">
    <location>
        <begin position="114"/>
        <end position="130"/>
    </location>
</feature>
<dbReference type="GO" id="GO:0003723">
    <property type="term" value="F:RNA binding"/>
    <property type="evidence" value="ECO:0007669"/>
    <property type="project" value="UniProtKB-KW"/>
</dbReference>
<dbReference type="Proteomes" id="UP000694554">
    <property type="component" value="Chromosome 8"/>
</dbReference>
<evidence type="ECO:0000256" key="12">
    <source>
        <dbReference type="RuleBase" id="RU365049"/>
    </source>
</evidence>
<protein>
    <recommendedName>
        <fullName evidence="11 12">U6 snRNA-associated Sm-like protein LSm4</fullName>
    </recommendedName>
</protein>
<keyword evidence="16" id="KW-1185">Reference proteome</keyword>
<reference evidence="15" key="3">
    <citation type="submission" date="2025-09" db="UniProtKB">
        <authorList>
            <consortium name="Ensembl"/>
        </authorList>
    </citation>
    <scope>IDENTIFICATION</scope>
</reference>
<dbReference type="InterPro" id="IPR027141">
    <property type="entry name" value="LSm4/Sm_D1/D3"/>
</dbReference>
<keyword evidence="7 12" id="KW-0539">Nucleus</keyword>
<evidence type="ECO:0000313" key="15">
    <source>
        <dbReference type="Ensembl" id="ENSPSNP00000007687.1"/>
    </source>
</evidence>
<evidence type="ECO:0000256" key="1">
    <source>
        <dbReference type="ARBA" id="ARBA00004123"/>
    </source>
</evidence>
<dbReference type="InterPro" id="IPR001163">
    <property type="entry name" value="Sm_dom_euk/arc"/>
</dbReference>
<evidence type="ECO:0000256" key="6">
    <source>
        <dbReference type="ARBA" id="ARBA00023187"/>
    </source>
</evidence>
<keyword evidence="5 12" id="KW-0694">RNA-binding</keyword>
<dbReference type="CDD" id="cd01723">
    <property type="entry name" value="LSm4"/>
    <property type="match status" value="1"/>
</dbReference>
<dbReference type="GO" id="GO:0046540">
    <property type="term" value="C:U4/U6 x U5 tri-snRNP complex"/>
    <property type="evidence" value="ECO:0007669"/>
    <property type="project" value="Ensembl"/>
</dbReference>
<dbReference type="GO" id="GO:0120115">
    <property type="term" value="C:Lsm2-8 complex"/>
    <property type="evidence" value="ECO:0007669"/>
    <property type="project" value="Ensembl"/>
</dbReference>